<keyword evidence="8" id="KW-1133">Transmembrane helix</keyword>
<dbReference type="PROSITE" id="PS50059">
    <property type="entry name" value="FKBP_PPIASE"/>
    <property type="match status" value="1"/>
</dbReference>
<evidence type="ECO:0000313" key="16">
    <source>
        <dbReference type="EMBL" id="ONH65457.1"/>
    </source>
</evidence>
<dbReference type="OMA" id="HASHEIH"/>
<dbReference type="VEuPathDB" id="FungiDB:BON22_4678"/>
<keyword evidence="10" id="KW-0472">Membrane</keyword>
<evidence type="ECO:0000256" key="13">
    <source>
        <dbReference type="PROSITE-ProRule" id="PRU00277"/>
    </source>
</evidence>
<feature type="chain" id="PRO_5012165995" description="peptidylprolyl isomerase" evidence="14">
    <location>
        <begin position="23"/>
        <end position="993"/>
    </location>
</feature>
<comment type="similarity">
    <text evidence="3">Belongs to the EMC1 family.</text>
</comment>
<dbReference type="InterPro" id="IPR046357">
    <property type="entry name" value="PPIase_dom_sf"/>
</dbReference>
<accession>A0A1V2L0N3</accession>
<keyword evidence="6 14" id="KW-0732">Signal</keyword>
<dbReference type="Gene3D" id="2.40.10.480">
    <property type="match status" value="1"/>
</dbReference>
<dbReference type="Pfam" id="PF07774">
    <property type="entry name" value="EMC1_C"/>
    <property type="match status" value="1"/>
</dbReference>
<evidence type="ECO:0000256" key="3">
    <source>
        <dbReference type="ARBA" id="ARBA00007904"/>
    </source>
</evidence>
<dbReference type="GO" id="GO:0003755">
    <property type="term" value="F:peptidyl-prolyl cis-trans isomerase activity"/>
    <property type="evidence" value="ECO:0007669"/>
    <property type="project" value="UniProtKB-KW"/>
</dbReference>
<dbReference type="PANTHER" id="PTHR21573:SF0">
    <property type="entry name" value="ER MEMBRANE PROTEIN COMPLEX SUBUNIT 1"/>
    <property type="match status" value="1"/>
</dbReference>
<feature type="signal peptide" evidence="14">
    <location>
        <begin position="1"/>
        <end position="22"/>
    </location>
</feature>
<organism evidence="16 17">
    <name type="scientific">Cyberlindnera fabianii</name>
    <name type="common">Yeast</name>
    <name type="synonym">Hansenula fabianii</name>
    <dbReference type="NCBI Taxonomy" id="36022"/>
    <lineage>
        <taxon>Eukaryota</taxon>
        <taxon>Fungi</taxon>
        <taxon>Dikarya</taxon>
        <taxon>Ascomycota</taxon>
        <taxon>Saccharomycotina</taxon>
        <taxon>Saccharomycetes</taxon>
        <taxon>Phaffomycetales</taxon>
        <taxon>Phaffomycetaceae</taxon>
        <taxon>Cyberlindnera</taxon>
    </lineage>
</organism>
<dbReference type="Gene3D" id="3.10.50.40">
    <property type="match status" value="1"/>
</dbReference>
<keyword evidence="12 13" id="KW-0413">Isomerase</keyword>
<keyword evidence="9 13" id="KW-0697">Rotamase</keyword>
<evidence type="ECO:0000256" key="1">
    <source>
        <dbReference type="ARBA" id="ARBA00000971"/>
    </source>
</evidence>
<evidence type="ECO:0000256" key="9">
    <source>
        <dbReference type="ARBA" id="ARBA00023110"/>
    </source>
</evidence>
<evidence type="ECO:0000256" key="7">
    <source>
        <dbReference type="ARBA" id="ARBA00022824"/>
    </source>
</evidence>
<dbReference type="InterPro" id="IPR011047">
    <property type="entry name" value="Quinoprotein_ADH-like_sf"/>
</dbReference>
<dbReference type="AlphaFoldDB" id="A0A1V2L0N3"/>
<dbReference type="GO" id="GO:0072546">
    <property type="term" value="C:EMC complex"/>
    <property type="evidence" value="ECO:0007669"/>
    <property type="project" value="InterPro"/>
</dbReference>
<reference evidence="17" key="1">
    <citation type="journal article" date="2017" name="Genome Announc.">
        <title>Genome sequences of Cyberlindnera fabianii 65, Pichia kudriavzevii 129, and Saccharomyces cerevisiae 131 isolated from fermented masau fruits in Zimbabwe.</title>
        <authorList>
            <person name="van Rijswijck I.M.H."/>
            <person name="Derks M.F.L."/>
            <person name="Abee T."/>
            <person name="de Ridder D."/>
            <person name="Smid E.J."/>
        </authorList>
    </citation>
    <scope>NUCLEOTIDE SEQUENCE [LARGE SCALE GENOMIC DNA]</scope>
    <source>
        <strain evidence="17">65</strain>
    </source>
</reference>
<evidence type="ECO:0000256" key="6">
    <source>
        <dbReference type="ARBA" id="ARBA00022729"/>
    </source>
</evidence>
<evidence type="ECO:0000259" key="15">
    <source>
        <dbReference type="PROSITE" id="PS50059"/>
    </source>
</evidence>
<evidence type="ECO:0000256" key="12">
    <source>
        <dbReference type="ARBA" id="ARBA00023235"/>
    </source>
</evidence>
<dbReference type="Proteomes" id="UP000189513">
    <property type="component" value="Unassembled WGS sequence"/>
</dbReference>
<dbReference type="InterPro" id="IPR011678">
    <property type="entry name" value="EMC1_C"/>
</dbReference>
<protein>
    <recommendedName>
        <fullName evidence="13">peptidylprolyl isomerase</fullName>
        <ecNumber evidence="13">5.2.1.8</ecNumber>
    </recommendedName>
</protein>
<proteinExistence type="inferred from homology"/>
<dbReference type="SUPFAM" id="SSF50998">
    <property type="entry name" value="Quinoprotein alcohol dehydrogenase-like"/>
    <property type="match status" value="1"/>
</dbReference>
<feature type="domain" description="PPIase FKBP-type" evidence="15">
    <location>
        <begin position="897"/>
        <end position="986"/>
    </location>
</feature>
<dbReference type="GO" id="GO:0034975">
    <property type="term" value="P:protein folding in endoplasmic reticulum"/>
    <property type="evidence" value="ECO:0007669"/>
    <property type="project" value="TreeGrafter"/>
</dbReference>
<dbReference type="InterPro" id="IPR026895">
    <property type="entry name" value="EMC1"/>
</dbReference>
<name>A0A1V2L0N3_CYBFA</name>
<comment type="caution">
    <text evidence="16">The sequence shown here is derived from an EMBL/GenBank/DDBJ whole genome shotgun (WGS) entry which is preliminary data.</text>
</comment>
<comment type="subunit">
    <text evidence="4">Component of the ER membrane protein complex (EMC).</text>
</comment>
<dbReference type="EMBL" id="MPUK01000011">
    <property type="protein sequence ID" value="ONH65457.1"/>
    <property type="molecule type" value="Genomic_DNA"/>
</dbReference>
<evidence type="ECO:0000313" key="17">
    <source>
        <dbReference type="Proteomes" id="UP000189513"/>
    </source>
</evidence>
<keyword evidence="5" id="KW-0812">Transmembrane</keyword>
<evidence type="ECO:0000256" key="14">
    <source>
        <dbReference type="SAM" id="SignalP"/>
    </source>
</evidence>
<gene>
    <name evidence="16" type="ORF">BON22_4678</name>
</gene>
<keyword evidence="11" id="KW-0325">Glycoprotein</keyword>
<keyword evidence="17" id="KW-1185">Reference proteome</keyword>
<dbReference type="FunFam" id="3.10.50.40:FF:000006">
    <property type="entry name" value="Peptidyl-prolyl cis-trans isomerase"/>
    <property type="match status" value="1"/>
</dbReference>
<dbReference type="PANTHER" id="PTHR21573">
    <property type="entry name" value="ER MEMBRANE PROTEIN COMPLEX SUBUNIT 1"/>
    <property type="match status" value="1"/>
</dbReference>
<dbReference type="Pfam" id="PF00254">
    <property type="entry name" value="FKBP_C"/>
    <property type="match status" value="1"/>
</dbReference>
<keyword evidence="7" id="KW-0256">Endoplasmic reticulum</keyword>
<dbReference type="STRING" id="36022.A0A1V2L0N3"/>
<evidence type="ECO:0000256" key="5">
    <source>
        <dbReference type="ARBA" id="ARBA00022692"/>
    </source>
</evidence>
<evidence type="ECO:0000256" key="8">
    <source>
        <dbReference type="ARBA" id="ARBA00022989"/>
    </source>
</evidence>
<evidence type="ECO:0000256" key="2">
    <source>
        <dbReference type="ARBA" id="ARBA00004115"/>
    </source>
</evidence>
<dbReference type="InterPro" id="IPR001179">
    <property type="entry name" value="PPIase_FKBP_dom"/>
</dbReference>
<comment type="subcellular location">
    <subcellularLocation>
        <location evidence="2">Endoplasmic reticulum membrane</location>
        <topology evidence="2">Single-pass type I membrane protein</topology>
    </subcellularLocation>
</comment>
<sequence>MLHLLRLTLLGLFAVLLSPVLAVWDDEAFVVDWHIPQLGPLDTVLIHFDQESSTEFVTVLSKTNVLASVVDGEFVWRVQLDGHSALVKVSAHRAATVTNYKDGRGELNVWDMRTGFLLSETSFDKQIVDIEPNSGASEVAIILADGSLVKVNRALDKNFIGKLPPFDEVKVHFLGNDNVVILYKEEGTNAASYAFFDGTELKTHRLSIGYDAIVEFVGSKIITHTNKYQAISIDKKTGVASSLVTLINGDKHLPVATEDLVAFEYKRNIEVFDLHGKKQFTIPNVFKYDIQFVNGTFVMYTEYHVNIIDPEDGTEIVSYFLGDEKMPYDNIDRIIPSTNGIDTISSIIEFSDDTYALLHNTVYKWKRDYSLTDIVAQTVVHLEEDVTVVEEGIRHEEELDLLQAYLFRLTRHFEQLKSLYASLVESWPLLLKGQFPFVSTPRDEYFGFVKYLVLATRNGQIVALNTLTGQRAWTFNTGGNCIIALENVDGLIYAFTESGPRFFLDPKTGIEVEKQLLQPSNQIINLHKNKDSFLMETENLDLILSKETEDAYFVKTDEKIIAGYRVHEKDPKKTWSFDVAEDEVILGYSARDLEEKTANVGVVLGDRSVLYKYLYPNVAAFGVLNKKTGILTVNVIDTFTGSILTTQSHKNVFEADFKSVVGEHWIVYTYYSTTPTPEQKIVVIDLFESLVPNTRYSPSNSSSYTHDLPSISTQSFILPYRVKSMALTKTRFGVTTKAILVAFENNQIAYIPKPVLNSRRVVGRDLTADEKAEFLMMPYEPLIKLDDSLVLSHARSVMGADHIVSFPTNLESTTIVCTYGLDVFCTRLSPSSQFDKLTSGFDKLKMSASLVLLIMQLFSLLASTASFLALTNAAGQLQIGVLHKIDPEECTRTASARDEVQVHYTGSLKSDGTVFDSSLKRGQPISFTLGAGQVIKGWDQGIQGMCIGEKRKLTIPSELGYGARGAGGVIPPNADLVFTVELVGIKGYEKDEL</sequence>
<evidence type="ECO:0000256" key="4">
    <source>
        <dbReference type="ARBA" id="ARBA00011276"/>
    </source>
</evidence>
<evidence type="ECO:0000256" key="10">
    <source>
        <dbReference type="ARBA" id="ARBA00023136"/>
    </source>
</evidence>
<evidence type="ECO:0000256" key="11">
    <source>
        <dbReference type="ARBA" id="ARBA00023180"/>
    </source>
</evidence>
<dbReference type="EC" id="5.2.1.8" evidence="13"/>
<dbReference type="SUPFAM" id="SSF54534">
    <property type="entry name" value="FKBP-like"/>
    <property type="match status" value="1"/>
</dbReference>
<comment type="catalytic activity">
    <reaction evidence="1 13">
        <text>[protein]-peptidylproline (omega=180) = [protein]-peptidylproline (omega=0)</text>
        <dbReference type="Rhea" id="RHEA:16237"/>
        <dbReference type="Rhea" id="RHEA-COMP:10747"/>
        <dbReference type="Rhea" id="RHEA-COMP:10748"/>
        <dbReference type="ChEBI" id="CHEBI:83833"/>
        <dbReference type="ChEBI" id="CHEBI:83834"/>
        <dbReference type="EC" id="5.2.1.8"/>
    </reaction>
</comment>